<name>A0ABU8GYL5_9SPHN</name>
<dbReference type="SUPFAM" id="SSF55811">
    <property type="entry name" value="Nudix"/>
    <property type="match status" value="1"/>
</dbReference>
<dbReference type="PANTHER" id="PTHR12318:SF0">
    <property type="entry name" value="ACYL-COENZYME A DIPHOSPHATASE NUDT19"/>
    <property type="match status" value="1"/>
</dbReference>
<dbReference type="InterPro" id="IPR015797">
    <property type="entry name" value="NUDIX_hydrolase-like_dom_sf"/>
</dbReference>
<comment type="cofactor">
    <cofactor evidence="2">
        <name>Mg(2+)</name>
        <dbReference type="ChEBI" id="CHEBI:18420"/>
    </cofactor>
</comment>
<evidence type="ECO:0000256" key="5">
    <source>
        <dbReference type="ARBA" id="ARBA00022842"/>
    </source>
</evidence>
<gene>
    <name evidence="8" type="ORF">V8201_02440</name>
</gene>
<comment type="cofactor">
    <cofactor evidence="1">
        <name>Mn(2+)</name>
        <dbReference type="ChEBI" id="CHEBI:29035"/>
    </cofactor>
</comment>
<dbReference type="PROSITE" id="PS51462">
    <property type="entry name" value="NUDIX"/>
    <property type="match status" value="1"/>
</dbReference>
<evidence type="ECO:0000256" key="4">
    <source>
        <dbReference type="ARBA" id="ARBA00022801"/>
    </source>
</evidence>
<dbReference type="Gene3D" id="3.90.79.10">
    <property type="entry name" value="Nucleoside Triphosphate Pyrophosphohydrolase"/>
    <property type="match status" value="1"/>
</dbReference>
<protein>
    <submittedName>
        <fullName evidence="8">NUDIX domain-containing protein</fullName>
    </submittedName>
</protein>
<sequence>MTDPIPAATLILLRDRDAAPPDVLMVERARALAFAGGALVFPGGRIDPGDVALAAAIDAGADGAARIAAIRETIEEAGLAIGLDPPPSPAVVKTIRRRLHGGEPFGAILSDYGIALDLAALVPFARWLPDHVPVRVFDTLFFLARAPADATASADATETVRLCWSSAAAVLREADAGAVTLIYPTRRTLERLALFADYDAAVAQARRHPVRTITPFVETRDGQDWLCIPDDCGYPITAEPVSQVQRG</sequence>
<reference evidence="8 9" key="1">
    <citation type="journal article" date="2013" name="Int. J. Syst. Evol. Microbiol.">
        <title>Sphingomonas kyungheensis sp. nov., a bacterium with ginsenoside-converting activity isolated from soil of a ginseng field.</title>
        <authorList>
            <person name="Son H.M."/>
            <person name="Yang J.E."/>
            <person name="Park Y."/>
            <person name="Han C.K."/>
            <person name="Kim S.G."/>
            <person name="Kook M."/>
            <person name="Yi T.H."/>
        </authorList>
    </citation>
    <scope>NUCLEOTIDE SEQUENCE [LARGE SCALE GENOMIC DNA]</scope>
    <source>
        <strain evidence="8 9">LMG 26582</strain>
    </source>
</reference>
<evidence type="ECO:0000256" key="6">
    <source>
        <dbReference type="ARBA" id="ARBA00023211"/>
    </source>
</evidence>
<evidence type="ECO:0000259" key="7">
    <source>
        <dbReference type="PROSITE" id="PS51462"/>
    </source>
</evidence>
<evidence type="ECO:0000313" key="9">
    <source>
        <dbReference type="Proteomes" id="UP001367771"/>
    </source>
</evidence>
<dbReference type="RefSeq" id="WP_336544384.1">
    <property type="nucleotide sequence ID" value="NZ_JBBBDM010000001.1"/>
</dbReference>
<dbReference type="InterPro" id="IPR039121">
    <property type="entry name" value="NUDT19"/>
</dbReference>
<evidence type="ECO:0000256" key="3">
    <source>
        <dbReference type="ARBA" id="ARBA00022723"/>
    </source>
</evidence>
<keyword evidence="6" id="KW-0464">Manganese</keyword>
<accession>A0ABU8GYL5</accession>
<feature type="domain" description="Nudix hydrolase" evidence="7">
    <location>
        <begin position="4"/>
        <end position="188"/>
    </location>
</feature>
<evidence type="ECO:0000313" key="8">
    <source>
        <dbReference type="EMBL" id="MEI5685932.1"/>
    </source>
</evidence>
<organism evidence="8 9">
    <name type="scientific">Sphingomonas kyungheensis</name>
    <dbReference type="NCBI Taxonomy" id="1069987"/>
    <lineage>
        <taxon>Bacteria</taxon>
        <taxon>Pseudomonadati</taxon>
        <taxon>Pseudomonadota</taxon>
        <taxon>Alphaproteobacteria</taxon>
        <taxon>Sphingomonadales</taxon>
        <taxon>Sphingomonadaceae</taxon>
        <taxon>Sphingomonas</taxon>
    </lineage>
</organism>
<dbReference type="PANTHER" id="PTHR12318">
    <property type="entry name" value="TESTOSTERONE-REGULATED PROTEIN RP2"/>
    <property type="match status" value="1"/>
</dbReference>
<evidence type="ECO:0000256" key="1">
    <source>
        <dbReference type="ARBA" id="ARBA00001936"/>
    </source>
</evidence>
<keyword evidence="9" id="KW-1185">Reference proteome</keyword>
<keyword evidence="5" id="KW-0460">Magnesium</keyword>
<keyword evidence="3" id="KW-0479">Metal-binding</keyword>
<keyword evidence="4" id="KW-0378">Hydrolase</keyword>
<dbReference type="InterPro" id="IPR000086">
    <property type="entry name" value="NUDIX_hydrolase_dom"/>
</dbReference>
<comment type="caution">
    <text evidence="8">The sequence shown here is derived from an EMBL/GenBank/DDBJ whole genome shotgun (WGS) entry which is preliminary data.</text>
</comment>
<dbReference type="EMBL" id="JBBBDM010000001">
    <property type="protein sequence ID" value="MEI5685932.1"/>
    <property type="molecule type" value="Genomic_DNA"/>
</dbReference>
<dbReference type="CDD" id="cd18870">
    <property type="entry name" value="NUDIX_AcylCoAdiphos_Nudt19"/>
    <property type="match status" value="1"/>
</dbReference>
<proteinExistence type="predicted"/>
<dbReference type="Proteomes" id="UP001367771">
    <property type="component" value="Unassembled WGS sequence"/>
</dbReference>
<evidence type="ECO:0000256" key="2">
    <source>
        <dbReference type="ARBA" id="ARBA00001946"/>
    </source>
</evidence>